<dbReference type="PANTHER" id="PTHR16301">
    <property type="entry name" value="IMPACT-RELATED"/>
    <property type="match status" value="1"/>
</dbReference>
<evidence type="ECO:0000259" key="3">
    <source>
        <dbReference type="Pfam" id="PF09186"/>
    </source>
</evidence>
<dbReference type="PROSITE" id="PS00910">
    <property type="entry name" value="UPF0029"/>
    <property type="match status" value="1"/>
</dbReference>
<dbReference type="Pfam" id="PF09186">
    <property type="entry name" value="DUF1949"/>
    <property type="match status" value="1"/>
</dbReference>
<protein>
    <submittedName>
        <fullName evidence="4">YigZ family protein</fullName>
    </submittedName>
</protein>
<reference evidence="4" key="1">
    <citation type="submission" date="2021-11" db="EMBL/GenBank/DDBJ databases">
        <authorList>
            <person name="Qingchun L."/>
            <person name="Dong Z."/>
            <person name="Zongwei Q."/>
            <person name="Jia Z."/>
            <person name="Duotao L."/>
        </authorList>
    </citation>
    <scope>NUCLEOTIDE SEQUENCE</scope>
    <source>
        <strain evidence="4">WLY-B-L2</strain>
    </source>
</reference>
<accession>A0ABS8N8D7</accession>
<dbReference type="InterPro" id="IPR035647">
    <property type="entry name" value="EFG_III/V"/>
</dbReference>
<dbReference type="Gene3D" id="3.30.230.30">
    <property type="entry name" value="Impact, N-terminal domain"/>
    <property type="match status" value="1"/>
</dbReference>
<gene>
    <name evidence="4" type="ORF">LN736_13720</name>
</gene>
<dbReference type="EMBL" id="JAJJPB010000020">
    <property type="protein sequence ID" value="MCC9295921.1"/>
    <property type="molecule type" value="Genomic_DNA"/>
</dbReference>
<feature type="domain" description="Impact N-terminal" evidence="2">
    <location>
        <begin position="17"/>
        <end position="119"/>
    </location>
</feature>
<evidence type="ECO:0000313" key="4">
    <source>
        <dbReference type="EMBL" id="MCC9295921.1"/>
    </source>
</evidence>
<dbReference type="SUPFAM" id="SSF54211">
    <property type="entry name" value="Ribosomal protein S5 domain 2-like"/>
    <property type="match status" value="1"/>
</dbReference>
<dbReference type="RefSeq" id="WP_150357298.1">
    <property type="nucleotide sequence ID" value="NZ_JAJJPB010000020.1"/>
</dbReference>
<dbReference type="PANTHER" id="PTHR16301:SF20">
    <property type="entry name" value="IMPACT FAMILY MEMBER YIGZ"/>
    <property type="match status" value="1"/>
</dbReference>
<dbReference type="Pfam" id="PF01205">
    <property type="entry name" value="Impact_N"/>
    <property type="match status" value="1"/>
</dbReference>
<evidence type="ECO:0000259" key="2">
    <source>
        <dbReference type="Pfam" id="PF01205"/>
    </source>
</evidence>
<evidence type="ECO:0000256" key="1">
    <source>
        <dbReference type="ARBA" id="ARBA00007665"/>
    </source>
</evidence>
<dbReference type="NCBIfam" id="TIGR00257">
    <property type="entry name" value="IMPACT_YIGZ"/>
    <property type="match status" value="1"/>
</dbReference>
<dbReference type="Gene3D" id="3.30.70.240">
    <property type="match status" value="1"/>
</dbReference>
<feature type="domain" description="UPF0029" evidence="3">
    <location>
        <begin position="138"/>
        <end position="193"/>
    </location>
</feature>
<evidence type="ECO:0000313" key="5">
    <source>
        <dbReference type="Proteomes" id="UP001165422"/>
    </source>
</evidence>
<dbReference type="SUPFAM" id="SSF54980">
    <property type="entry name" value="EF-G C-terminal domain-like"/>
    <property type="match status" value="1"/>
</dbReference>
<sequence>MGYFTVKNQAGSRFEEKKSIFIGSVKRVYTEGDARRFINRVKEQNPKASHNVYAYVIGEKMNIQRYSDDREPQGTAGIPILEVIKKKKLTDIVTVVTRYFGGILLGKGGLAKAYSKSAVLSIDSAKIVERVKGSPIDISINYEDLGKLQHFFEQKSIPIENIEYADKVQLSINCILENVDLLINEIIDVTNGKCELIVGDEEFYFKVDNNLIKE</sequence>
<dbReference type="InterPro" id="IPR020568">
    <property type="entry name" value="Ribosomal_Su5_D2-typ_SF"/>
</dbReference>
<organism evidence="4 5">
    <name type="scientific">Clostridium aromativorans</name>
    <dbReference type="NCBI Taxonomy" id="2836848"/>
    <lineage>
        <taxon>Bacteria</taxon>
        <taxon>Bacillati</taxon>
        <taxon>Bacillota</taxon>
        <taxon>Clostridia</taxon>
        <taxon>Eubacteriales</taxon>
        <taxon>Clostridiaceae</taxon>
        <taxon>Clostridium</taxon>
    </lineage>
</organism>
<dbReference type="InterPro" id="IPR036956">
    <property type="entry name" value="Impact_N_sf"/>
</dbReference>
<dbReference type="InterPro" id="IPR001498">
    <property type="entry name" value="Impact_N"/>
</dbReference>
<dbReference type="InterPro" id="IPR023582">
    <property type="entry name" value="Impact"/>
</dbReference>
<comment type="caution">
    <text evidence="4">The sequence shown here is derived from an EMBL/GenBank/DDBJ whole genome shotgun (WGS) entry which is preliminary data.</text>
</comment>
<dbReference type="InterPro" id="IPR020569">
    <property type="entry name" value="UPF0029_Impact_CS"/>
</dbReference>
<proteinExistence type="inferred from homology"/>
<dbReference type="InterPro" id="IPR015269">
    <property type="entry name" value="UPF0029_Impact_C"/>
</dbReference>
<dbReference type="InterPro" id="IPR015796">
    <property type="entry name" value="Impact_YigZ-like"/>
</dbReference>
<comment type="similarity">
    <text evidence="1">Belongs to the IMPACT family.</text>
</comment>
<keyword evidence="5" id="KW-1185">Reference proteome</keyword>
<dbReference type="Proteomes" id="UP001165422">
    <property type="component" value="Unassembled WGS sequence"/>
</dbReference>
<name>A0ABS8N8D7_9CLOT</name>